<feature type="short sequence motif" description="GXSXG" evidence="4">
    <location>
        <begin position="37"/>
        <end position="41"/>
    </location>
</feature>
<evidence type="ECO:0000313" key="7">
    <source>
        <dbReference type="Proteomes" id="UP001519307"/>
    </source>
</evidence>
<evidence type="ECO:0000259" key="5">
    <source>
        <dbReference type="PROSITE" id="PS51635"/>
    </source>
</evidence>
<feature type="active site" description="Nucleophile" evidence="4">
    <location>
        <position position="39"/>
    </location>
</feature>
<accession>A0ABS4KYT5</accession>
<evidence type="ECO:0000256" key="2">
    <source>
        <dbReference type="ARBA" id="ARBA00022963"/>
    </source>
</evidence>
<dbReference type="PANTHER" id="PTHR14226">
    <property type="entry name" value="NEUROPATHY TARGET ESTERASE/SWISS CHEESE D.MELANOGASTER"/>
    <property type="match status" value="1"/>
</dbReference>
<dbReference type="Pfam" id="PF01734">
    <property type="entry name" value="Patatin"/>
    <property type="match status" value="1"/>
</dbReference>
<dbReference type="InterPro" id="IPR016035">
    <property type="entry name" value="Acyl_Trfase/lysoPLipase"/>
</dbReference>
<comment type="caution">
    <text evidence="6">The sequence shown here is derived from an EMBL/GenBank/DDBJ whole genome shotgun (WGS) entry which is preliminary data.</text>
</comment>
<dbReference type="CDD" id="cd07208">
    <property type="entry name" value="Pat_hypo_Ecoli_yjju_like"/>
    <property type="match status" value="1"/>
</dbReference>
<feature type="short sequence motif" description="GXGXXG" evidence="4">
    <location>
        <begin position="10"/>
        <end position="15"/>
    </location>
</feature>
<dbReference type="PROSITE" id="PS51635">
    <property type="entry name" value="PNPLA"/>
    <property type="match status" value="1"/>
</dbReference>
<dbReference type="Proteomes" id="UP001519307">
    <property type="component" value="Unassembled WGS sequence"/>
</dbReference>
<evidence type="ECO:0000256" key="3">
    <source>
        <dbReference type="ARBA" id="ARBA00023098"/>
    </source>
</evidence>
<dbReference type="SUPFAM" id="SSF52151">
    <property type="entry name" value="FabD/lysophospholipase-like"/>
    <property type="match status" value="1"/>
</dbReference>
<feature type="active site" description="Proton acceptor" evidence="4">
    <location>
        <position position="169"/>
    </location>
</feature>
<evidence type="ECO:0000256" key="1">
    <source>
        <dbReference type="ARBA" id="ARBA00022801"/>
    </source>
</evidence>
<evidence type="ECO:0000313" key="6">
    <source>
        <dbReference type="EMBL" id="MBP2034029.1"/>
    </source>
</evidence>
<reference evidence="6 7" key="1">
    <citation type="submission" date="2021-03" db="EMBL/GenBank/DDBJ databases">
        <title>Genomic Encyclopedia of Type Strains, Phase IV (KMG-IV): sequencing the most valuable type-strain genomes for metagenomic binning, comparative biology and taxonomic classification.</title>
        <authorList>
            <person name="Goeker M."/>
        </authorList>
    </citation>
    <scope>NUCLEOTIDE SEQUENCE [LARGE SCALE GENOMIC DNA]</scope>
    <source>
        <strain evidence="6 7">DSM 28783</strain>
    </source>
</reference>
<name>A0ABS4KYT5_9CLOT</name>
<evidence type="ECO:0000256" key="4">
    <source>
        <dbReference type="PROSITE-ProRule" id="PRU01161"/>
    </source>
</evidence>
<dbReference type="InterPro" id="IPR045943">
    <property type="entry name" value="DUF6363"/>
</dbReference>
<feature type="domain" description="PNPLA" evidence="5">
    <location>
        <begin position="6"/>
        <end position="182"/>
    </location>
</feature>
<dbReference type="Gene3D" id="3.40.1090.10">
    <property type="entry name" value="Cytosolic phospholipase A2 catalytic domain"/>
    <property type="match status" value="2"/>
</dbReference>
<protein>
    <submittedName>
        <fullName evidence="6">Patatin/cPLA2 family phospholipase</fullName>
    </submittedName>
</protein>
<sequence>MHEIGLVLEGGGMRGVYTAGVLDFFMEKNLYFPYVIGVSAGACNAASYISKQIGRNKTVLIDYVKHPDFGGLKTLINEKSLFGMKLIFEDIPIKYEPFSFHCFFKNKQKFIITATDVEKAQPYYIDKHEIMKNYSFENRNDKILQAIKASSSLPFISPSVEFNGIRLLDGGICDPIPIKKSENDGMLRNVIILTRDKFYRKKPFKYAGVTRKIYNQKFSYALSNRHKKYNDTLDYIEQLQVDKKAFIIRPSKPLNIDRFERNQSKLEKAYNIGYEDALYMYRDLLKWMETEKQVTNY</sequence>
<keyword evidence="7" id="KW-1185">Reference proteome</keyword>
<dbReference type="RefSeq" id="WP_209703265.1">
    <property type="nucleotide sequence ID" value="NZ_JAGGLM010000029.1"/>
</dbReference>
<dbReference type="Pfam" id="PF19890">
    <property type="entry name" value="DUF6363"/>
    <property type="match status" value="1"/>
</dbReference>
<keyword evidence="3 4" id="KW-0443">Lipid metabolism</keyword>
<feature type="short sequence motif" description="DGA/G" evidence="4">
    <location>
        <begin position="169"/>
        <end position="171"/>
    </location>
</feature>
<proteinExistence type="predicted"/>
<dbReference type="InterPro" id="IPR002641">
    <property type="entry name" value="PNPLA_dom"/>
</dbReference>
<dbReference type="InterPro" id="IPR037483">
    <property type="entry name" value="YjjU-like"/>
</dbReference>
<dbReference type="EMBL" id="JAGGLM010000029">
    <property type="protein sequence ID" value="MBP2034029.1"/>
    <property type="molecule type" value="Genomic_DNA"/>
</dbReference>
<organism evidence="6 7">
    <name type="scientific">Clostridium algifaecis</name>
    <dbReference type="NCBI Taxonomy" id="1472040"/>
    <lineage>
        <taxon>Bacteria</taxon>
        <taxon>Bacillati</taxon>
        <taxon>Bacillota</taxon>
        <taxon>Clostridia</taxon>
        <taxon>Eubacteriales</taxon>
        <taxon>Clostridiaceae</taxon>
        <taxon>Clostridium</taxon>
    </lineage>
</organism>
<keyword evidence="1 4" id="KW-0378">Hydrolase</keyword>
<gene>
    <name evidence="6" type="ORF">J2Z42_002748</name>
</gene>
<dbReference type="PANTHER" id="PTHR14226:SF25">
    <property type="entry name" value="PHOSPHOESTERASE"/>
    <property type="match status" value="1"/>
</dbReference>
<dbReference type="InterPro" id="IPR050301">
    <property type="entry name" value="NTE"/>
</dbReference>
<keyword evidence="2 4" id="KW-0442">Lipid degradation</keyword>